<proteinExistence type="predicted"/>
<keyword evidence="1" id="KW-1133">Transmembrane helix</keyword>
<dbReference type="AlphaFoldDB" id="Q1GQ13"/>
<evidence type="ECO:0000313" key="2">
    <source>
        <dbReference type="EMBL" id="ABF54259.1"/>
    </source>
</evidence>
<evidence type="ECO:0000313" key="3">
    <source>
        <dbReference type="Proteomes" id="UP000006578"/>
    </source>
</evidence>
<protein>
    <submittedName>
        <fullName evidence="2">Uncharacterized protein</fullName>
    </submittedName>
</protein>
<name>Q1GQ13_SPHAL</name>
<accession>Q1GQ13</accession>
<keyword evidence="1" id="KW-0812">Transmembrane</keyword>
<evidence type="ECO:0000256" key="1">
    <source>
        <dbReference type="SAM" id="Phobius"/>
    </source>
</evidence>
<feature type="transmembrane region" description="Helical" evidence="1">
    <location>
        <begin position="29"/>
        <end position="48"/>
    </location>
</feature>
<keyword evidence="1" id="KW-0472">Membrane</keyword>
<sequence length="142" mass="14724">MGIAGVRAPKLDSIQQQAENVCMGRARKFALILGVLLGLFGQIVTVAASPAVATSMSATAPATMPMDCAGMMPGDGEESLPCQRMTLACLAGMGCLPLFALDSRSSPLPEMVSTDLLVISPFYPALHGRSAQPEQHPPNALA</sequence>
<gene>
    <name evidence="2" type="ordered locus">Sala_2553</name>
</gene>
<organism evidence="2 3">
    <name type="scientific">Sphingopyxis alaskensis (strain DSM 13593 / LMG 18877 / RB2256)</name>
    <name type="common">Sphingomonas alaskensis</name>
    <dbReference type="NCBI Taxonomy" id="317655"/>
    <lineage>
        <taxon>Bacteria</taxon>
        <taxon>Pseudomonadati</taxon>
        <taxon>Pseudomonadota</taxon>
        <taxon>Alphaproteobacteria</taxon>
        <taxon>Sphingomonadales</taxon>
        <taxon>Sphingomonadaceae</taxon>
        <taxon>Sphingopyxis</taxon>
    </lineage>
</organism>
<dbReference type="KEGG" id="sal:Sala_2553"/>
<keyword evidence="3" id="KW-1185">Reference proteome</keyword>
<dbReference type="HOGENOM" id="CLU_2048218_0_0_5"/>
<dbReference type="EMBL" id="CP000356">
    <property type="protein sequence ID" value="ABF54259.1"/>
    <property type="molecule type" value="Genomic_DNA"/>
</dbReference>
<reference evidence="2 3" key="1">
    <citation type="journal article" date="2009" name="Proc. Natl. Acad. Sci. U.S.A.">
        <title>The genomic basis of trophic strategy in marine bacteria.</title>
        <authorList>
            <person name="Lauro F.M."/>
            <person name="McDougald D."/>
            <person name="Thomas T."/>
            <person name="Williams T.J."/>
            <person name="Egan S."/>
            <person name="Rice S."/>
            <person name="DeMaere M.Z."/>
            <person name="Ting L."/>
            <person name="Ertan H."/>
            <person name="Johnson J."/>
            <person name="Ferriera S."/>
            <person name="Lapidus A."/>
            <person name="Anderson I."/>
            <person name="Kyrpides N."/>
            <person name="Munk A.C."/>
            <person name="Detter C."/>
            <person name="Han C.S."/>
            <person name="Brown M.V."/>
            <person name="Robb F.T."/>
            <person name="Kjelleberg S."/>
            <person name="Cavicchioli R."/>
        </authorList>
    </citation>
    <scope>NUCLEOTIDE SEQUENCE [LARGE SCALE GENOMIC DNA]</scope>
    <source>
        <strain evidence="3">DSM 13593 / LMG 18877 / RB2256</strain>
    </source>
</reference>
<dbReference type="Proteomes" id="UP000006578">
    <property type="component" value="Chromosome"/>
</dbReference>